<dbReference type="RefSeq" id="WP_345453094.1">
    <property type="nucleotide sequence ID" value="NZ_BAABKK010000035.1"/>
</dbReference>
<gene>
    <name evidence="3" type="ORF">GCM10023346_45160</name>
</gene>
<dbReference type="InterPro" id="IPR050817">
    <property type="entry name" value="DjlA_DnaK_co-chaperone"/>
</dbReference>
<proteinExistence type="predicted"/>
<dbReference type="InterPro" id="IPR001623">
    <property type="entry name" value="DnaJ_domain"/>
</dbReference>
<evidence type="ECO:0000313" key="4">
    <source>
        <dbReference type="Proteomes" id="UP001500200"/>
    </source>
</evidence>
<dbReference type="SMART" id="SM00271">
    <property type="entry name" value="DnaJ"/>
    <property type="match status" value="1"/>
</dbReference>
<evidence type="ECO:0000259" key="2">
    <source>
        <dbReference type="PROSITE" id="PS50076"/>
    </source>
</evidence>
<comment type="caution">
    <text evidence="3">The sequence shown here is derived from an EMBL/GenBank/DDBJ whole genome shotgun (WGS) entry which is preliminary data.</text>
</comment>
<evidence type="ECO:0000256" key="1">
    <source>
        <dbReference type="SAM" id="MobiDB-lite"/>
    </source>
</evidence>
<dbReference type="PRINTS" id="PR00625">
    <property type="entry name" value="JDOMAIN"/>
</dbReference>
<organism evidence="3 4">
    <name type="scientific">Arthrobacter gyeryongensis</name>
    <dbReference type="NCBI Taxonomy" id="1650592"/>
    <lineage>
        <taxon>Bacteria</taxon>
        <taxon>Bacillati</taxon>
        <taxon>Actinomycetota</taxon>
        <taxon>Actinomycetes</taxon>
        <taxon>Micrococcales</taxon>
        <taxon>Micrococcaceae</taxon>
        <taxon>Arthrobacter</taxon>
    </lineage>
</organism>
<keyword evidence="4" id="KW-1185">Reference proteome</keyword>
<dbReference type="EMBL" id="BAABKK010000035">
    <property type="protein sequence ID" value="GAA5201231.1"/>
    <property type="molecule type" value="Genomic_DNA"/>
</dbReference>
<dbReference type="PROSITE" id="PS50076">
    <property type="entry name" value="DNAJ_2"/>
    <property type="match status" value="1"/>
</dbReference>
<dbReference type="InterPro" id="IPR036869">
    <property type="entry name" value="J_dom_sf"/>
</dbReference>
<reference evidence="4" key="1">
    <citation type="journal article" date="2019" name="Int. J. Syst. Evol. Microbiol.">
        <title>The Global Catalogue of Microorganisms (GCM) 10K type strain sequencing project: providing services to taxonomists for standard genome sequencing and annotation.</title>
        <authorList>
            <consortium name="The Broad Institute Genomics Platform"/>
            <consortium name="The Broad Institute Genome Sequencing Center for Infectious Disease"/>
            <person name="Wu L."/>
            <person name="Ma J."/>
        </authorList>
    </citation>
    <scope>NUCLEOTIDE SEQUENCE [LARGE SCALE GENOMIC DNA]</scope>
    <source>
        <strain evidence="4">JCM 18514</strain>
    </source>
</reference>
<dbReference type="Gene3D" id="1.10.287.110">
    <property type="entry name" value="DnaJ domain"/>
    <property type="match status" value="1"/>
</dbReference>
<feature type="compositionally biased region" description="Polar residues" evidence="1">
    <location>
        <begin position="70"/>
        <end position="80"/>
    </location>
</feature>
<sequence length="319" mass="34850">MAQGSSSHYQILRVPVTATDKEIKVAYRKAARNAHPDHGGDPEVFRQVTLAYETLIDPKRRAEYDRRYASGTSGRASTFPAQRPDYGATRAPGPEPRTTAGVHRPNAPRNTAGDAPVYVPPFDDPHEVPLLSKGEAALQIHGIPRKRGIFGAEARIQREMRTVQLISRQILPAIPSARLVNGLRSPSDDSHIDHALLAGYRLALIGSMLLPKGAYAWDGVALKHGGRSVPPPQLELIVRHMQEIFPELNVTGWVVVHSPDGNPHEPVIDHYRRTDGDFGSVQIVNASGLARGLKQFLSSGPLPNTVVVPVLARLLRGMH</sequence>
<feature type="region of interest" description="Disordered" evidence="1">
    <location>
        <begin position="68"/>
        <end position="106"/>
    </location>
</feature>
<feature type="domain" description="J" evidence="2">
    <location>
        <begin position="7"/>
        <end position="68"/>
    </location>
</feature>
<dbReference type="SUPFAM" id="SSF46565">
    <property type="entry name" value="Chaperone J-domain"/>
    <property type="match status" value="1"/>
</dbReference>
<protein>
    <recommendedName>
        <fullName evidence="2">J domain-containing protein</fullName>
    </recommendedName>
</protein>
<dbReference type="Proteomes" id="UP001500200">
    <property type="component" value="Unassembled WGS sequence"/>
</dbReference>
<dbReference type="InterPro" id="IPR018253">
    <property type="entry name" value="DnaJ_domain_CS"/>
</dbReference>
<accession>A0ABP9SS51</accession>
<dbReference type="PANTHER" id="PTHR24074">
    <property type="entry name" value="CO-CHAPERONE PROTEIN DJLA"/>
    <property type="match status" value="1"/>
</dbReference>
<dbReference type="CDD" id="cd06257">
    <property type="entry name" value="DnaJ"/>
    <property type="match status" value="1"/>
</dbReference>
<dbReference type="Pfam" id="PF00226">
    <property type="entry name" value="DnaJ"/>
    <property type="match status" value="1"/>
</dbReference>
<evidence type="ECO:0000313" key="3">
    <source>
        <dbReference type="EMBL" id="GAA5201231.1"/>
    </source>
</evidence>
<name>A0ABP9SS51_9MICC</name>
<dbReference type="PROSITE" id="PS00636">
    <property type="entry name" value="DNAJ_1"/>
    <property type="match status" value="1"/>
</dbReference>